<keyword evidence="10 15" id="KW-0560">Oxidoreductase</keyword>
<comment type="function">
    <text evidence="2">May be involved in the metabolism of insect hormones and in the breakdown of synthetic insecticides.</text>
</comment>
<proteinExistence type="inferred from homology"/>
<dbReference type="InterPro" id="IPR017972">
    <property type="entry name" value="Cyt_P450_CS"/>
</dbReference>
<dbReference type="GO" id="GO:0005789">
    <property type="term" value="C:endoplasmic reticulum membrane"/>
    <property type="evidence" value="ECO:0007669"/>
    <property type="project" value="UniProtKB-SubCell"/>
</dbReference>
<dbReference type="SUPFAM" id="SSF48264">
    <property type="entry name" value="Cytochrome P450"/>
    <property type="match status" value="1"/>
</dbReference>
<evidence type="ECO:0000256" key="14">
    <source>
        <dbReference type="PIRSR" id="PIRSR602401-1"/>
    </source>
</evidence>
<evidence type="ECO:0000256" key="6">
    <source>
        <dbReference type="ARBA" id="ARBA00022617"/>
    </source>
</evidence>
<comment type="cofactor">
    <cofactor evidence="1 14">
        <name>heme</name>
        <dbReference type="ChEBI" id="CHEBI:30413"/>
    </cofactor>
</comment>
<dbReference type="PANTHER" id="PTHR24291:SF189">
    <property type="entry name" value="CYTOCHROME P450 4C3-RELATED"/>
    <property type="match status" value="1"/>
</dbReference>
<dbReference type="InterPro" id="IPR001128">
    <property type="entry name" value="Cyt_P450"/>
</dbReference>
<dbReference type="GO" id="GO:0005506">
    <property type="term" value="F:iron ion binding"/>
    <property type="evidence" value="ECO:0007669"/>
    <property type="project" value="InterPro"/>
</dbReference>
<evidence type="ECO:0000256" key="2">
    <source>
        <dbReference type="ARBA" id="ARBA00003690"/>
    </source>
</evidence>
<comment type="similarity">
    <text evidence="5 15">Belongs to the cytochrome P450 family.</text>
</comment>
<dbReference type="Gene3D" id="1.10.630.10">
    <property type="entry name" value="Cytochrome P450"/>
    <property type="match status" value="1"/>
</dbReference>
<evidence type="ECO:0000313" key="18">
    <source>
        <dbReference type="Proteomes" id="UP001497644"/>
    </source>
</evidence>
<keyword evidence="16" id="KW-1133">Transmembrane helix</keyword>
<keyword evidence="13 16" id="KW-0472">Membrane</keyword>
<dbReference type="PRINTS" id="PR00385">
    <property type="entry name" value="P450"/>
</dbReference>
<feature type="binding site" description="axial binding residue" evidence="14">
    <location>
        <position position="445"/>
    </location>
    <ligand>
        <name>heme</name>
        <dbReference type="ChEBI" id="CHEBI:30413"/>
    </ligand>
    <ligandPart>
        <name>Fe</name>
        <dbReference type="ChEBI" id="CHEBI:18248"/>
    </ligandPart>
</feature>
<dbReference type="GO" id="GO:0020037">
    <property type="term" value="F:heme binding"/>
    <property type="evidence" value="ECO:0007669"/>
    <property type="project" value="InterPro"/>
</dbReference>
<keyword evidence="7 14" id="KW-0479">Metal-binding</keyword>
<dbReference type="GO" id="GO:0016705">
    <property type="term" value="F:oxidoreductase activity, acting on paired donors, with incorporation or reduction of molecular oxygen"/>
    <property type="evidence" value="ECO:0007669"/>
    <property type="project" value="InterPro"/>
</dbReference>
<dbReference type="CDD" id="cd20628">
    <property type="entry name" value="CYP4"/>
    <property type="match status" value="1"/>
</dbReference>
<evidence type="ECO:0000313" key="17">
    <source>
        <dbReference type="EMBL" id="CAL1689638.1"/>
    </source>
</evidence>
<dbReference type="PANTHER" id="PTHR24291">
    <property type="entry name" value="CYTOCHROME P450 FAMILY 4"/>
    <property type="match status" value="1"/>
</dbReference>
<accession>A0AAV2PDL7</accession>
<dbReference type="InterPro" id="IPR050196">
    <property type="entry name" value="Cytochrome_P450_Monoox"/>
</dbReference>
<dbReference type="PROSITE" id="PS00086">
    <property type="entry name" value="CYTOCHROME_P450"/>
    <property type="match status" value="1"/>
</dbReference>
<evidence type="ECO:0000256" key="10">
    <source>
        <dbReference type="ARBA" id="ARBA00023002"/>
    </source>
</evidence>
<evidence type="ECO:0008006" key="19">
    <source>
        <dbReference type="Google" id="ProtNLM"/>
    </source>
</evidence>
<evidence type="ECO:0000256" key="8">
    <source>
        <dbReference type="ARBA" id="ARBA00022824"/>
    </source>
</evidence>
<evidence type="ECO:0000256" key="9">
    <source>
        <dbReference type="ARBA" id="ARBA00022848"/>
    </source>
</evidence>
<keyword evidence="8" id="KW-0256">Endoplasmic reticulum</keyword>
<keyword evidence="11 14" id="KW-0408">Iron</keyword>
<keyword evidence="12 15" id="KW-0503">Monooxygenase</keyword>
<protein>
    <recommendedName>
        <fullName evidence="19">Cytochrome P450</fullName>
    </recommendedName>
</protein>
<evidence type="ECO:0000256" key="11">
    <source>
        <dbReference type="ARBA" id="ARBA00023004"/>
    </source>
</evidence>
<dbReference type="EMBL" id="OZ034832">
    <property type="protein sequence ID" value="CAL1689638.1"/>
    <property type="molecule type" value="Genomic_DNA"/>
</dbReference>
<dbReference type="Proteomes" id="UP001497644">
    <property type="component" value="Chromosome 9"/>
</dbReference>
<keyword evidence="6 14" id="KW-0349">Heme</keyword>
<evidence type="ECO:0000256" key="16">
    <source>
        <dbReference type="SAM" id="Phobius"/>
    </source>
</evidence>
<reference evidence="17" key="1">
    <citation type="submission" date="2024-04" db="EMBL/GenBank/DDBJ databases">
        <authorList>
            <consortium name="Molecular Ecology Group"/>
        </authorList>
    </citation>
    <scope>NUCLEOTIDE SEQUENCE</scope>
</reference>
<evidence type="ECO:0000256" key="15">
    <source>
        <dbReference type="RuleBase" id="RU000461"/>
    </source>
</evidence>
<name>A0AAV2PDL7_9HYME</name>
<keyword evidence="16" id="KW-0812">Transmembrane</keyword>
<dbReference type="InterPro" id="IPR036396">
    <property type="entry name" value="Cyt_P450_sf"/>
</dbReference>
<evidence type="ECO:0000256" key="13">
    <source>
        <dbReference type="ARBA" id="ARBA00023136"/>
    </source>
</evidence>
<keyword evidence="18" id="KW-1185">Reference proteome</keyword>
<dbReference type="AlphaFoldDB" id="A0AAV2PDL7"/>
<feature type="transmembrane region" description="Helical" evidence="16">
    <location>
        <begin position="6"/>
        <end position="22"/>
    </location>
</feature>
<evidence type="ECO:0000256" key="4">
    <source>
        <dbReference type="ARBA" id="ARBA00004406"/>
    </source>
</evidence>
<dbReference type="InterPro" id="IPR002401">
    <property type="entry name" value="Cyt_P450_E_grp-I"/>
</dbReference>
<evidence type="ECO:0000256" key="3">
    <source>
        <dbReference type="ARBA" id="ARBA00004174"/>
    </source>
</evidence>
<evidence type="ECO:0000256" key="1">
    <source>
        <dbReference type="ARBA" id="ARBA00001971"/>
    </source>
</evidence>
<comment type="subcellular location">
    <subcellularLocation>
        <location evidence="4">Endoplasmic reticulum membrane</location>
        <topology evidence="4">Peripheral membrane protein</topology>
    </subcellularLocation>
    <subcellularLocation>
        <location evidence="3">Microsome membrane</location>
        <topology evidence="3">Peripheral membrane protein</topology>
    </subcellularLocation>
</comment>
<evidence type="ECO:0000256" key="12">
    <source>
        <dbReference type="ARBA" id="ARBA00023033"/>
    </source>
</evidence>
<sequence length="502" mass="58084">MTFISVIFIILIAISYFVLNYRRQLSLIKAAKCLPGPKPFPLIGNACYLLRKNFDEFLNSMLSLMDGYSSPARFWFGNKLYIGVYEPEQIKIVLQSPSCLDKGTVYKYAESWLGSGLITAPASTWIHTRKMIAPCFNASLLKVFFDTFAKQSLTLVHELEKLAPYEKEVDLFHYIWLCTLDIIYESTTGMKLDSQTNKDNRYVKAITRVKEIVAIRMRNIFLLPNILFNLIDLSREQLKNLILIHSYADKVIRQRTSNKLNCTSKTESSRTKKTFLEILMEASHDGKTLTEKNIRDEVNTILVAGSDTTAVTVNFAIFILANFPEIQEKVYEELSEIYDIEDLNSAPIKYEDLQHMDYLSRVIKETMRLFPIVACVVRHLKEDLKIGKFTLPKGAEILLPFIKVHRNEKYWQNPLVFDPDRFLPHNMTDRHQYCYLPFSNGPRNCIGWKYGMVSMKVILATLIRTFIFKVDKKIEIDEIKLNVAPLLTVINPLKVKIIKRNV</sequence>
<keyword evidence="9" id="KW-0492">Microsome</keyword>
<organism evidence="17 18">
    <name type="scientific">Lasius platythorax</name>
    <dbReference type="NCBI Taxonomy" id="488582"/>
    <lineage>
        <taxon>Eukaryota</taxon>
        <taxon>Metazoa</taxon>
        <taxon>Ecdysozoa</taxon>
        <taxon>Arthropoda</taxon>
        <taxon>Hexapoda</taxon>
        <taxon>Insecta</taxon>
        <taxon>Pterygota</taxon>
        <taxon>Neoptera</taxon>
        <taxon>Endopterygota</taxon>
        <taxon>Hymenoptera</taxon>
        <taxon>Apocrita</taxon>
        <taxon>Aculeata</taxon>
        <taxon>Formicoidea</taxon>
        <taxon>Formicidae</taxon>
        <taxon>Formicinae</taxon>
        <taxon>Lasius</taxon>
        <taxon>Lasius</taxon>
    </lineage>
</organism>
<evidence type="ECO:0000256" key="5">
    <source>
        <dbReference type="ARBA" id="ARBA00010617"/>
    </source>
</evidence>
<dbReference type="FunFam" id="1.10.630.10:FF:000182">
    <property type="entry name" value="Cytochrome P450 3A4"/>
    <property type="match status" value="1"/>
</dbReference>
<dbReference type="Pfam" id="PF00067">
    <property type="entry name" value="p450"/>
    <property type="match status" value="1"/>
</dbReference>
<gene>
    <name evidence="17" type="ORF">LPLAT_LOCUS14522</name>
</gene>
<dbReference type="PRINTS" id="PR00463">
    <property type="entry name" value="EP450I"/>
</dbReference>
<dbReference type="GO" id="GO:0004497">
    <property type="term" value="F:monooxygenase activity"/>
    <property type="evidence" value="ECO:0007669"/>
    <property type="project" value="UniProtKB-KW"/>
</dbReference>
<evidence type="ECO:0000256" key="7">
    <source>
        <dbReference type="ARBA" id="ARBA00022723"/>
    </source>
</evidence>